<feature type="region of interest" description="Disordered" evidence="20">
    <location>
        <begin position="422"/>
        <end position="484"/>
    </location>
</feature>
<dbReference type="PANTHER" id="PTHR46512:SF9">
    <property type="entry name" value="PEPTIDYLPROLYL ISOMERASE"/>
    <property type="match status" value="1"/>
</dbReference>
<dbReference type="GO" id="GO:0005739">
    <property type="term" value="C:mitochondrion"/>
    <property type="evidence" value="ECO:0007669"/>
    <property type="project" value="UniProtKB-SubCell"/>
</dbReference>
<feature type="compositionally biased region" description="Basic and acidic residues" evidence="20">
    <location>
        <begin position="460"/>
        <end position="472"/>
    </location>
</feature>
<comment type="catalytic activity">
    <reaction evidence="1 18">
        <text>[protein]-peptidylproline (omega=180) = [protein]-peptidylproline (omega=0)</text>
        <dbReference type="Rhea" id="RHEA:16237"/>
        <dbReference type="Rhea" id="RHEA-COMP:10747"/>
        <dbReference type="Rhea" id="RHEA-COMP:10748"/>
        <dbReference type="ChEBI" id="CHEBI:83833"/>
        <dbReference type="ChEBI" id="CHEBI:83834"/>
        <dbReference type="EC" id="5.2.1.8"/>
    </reaction>
</comment>
<dbReference type="AlphaFoldDB" id="G3MQW7"/>
<dbReference type="SMART" id="SM00028">
    <property type="entry name" value="TPR"/>
    <property type="match status" value="3"/>
</dbReference>
<keyword evidence="9" id="KW-0493">Microtubule</keyword>
<dbReference type="InterPro" id="IPR050754">
    <property type="entry name" value="FKBP4/5/8-like"/>
</dbReference>
<dbReference type="InterPro" id="IPR019734">
    <property type="entry name" value="TPR_rpt"/>
</dbReference>
<dbReference type="GO" id="GO:0005874">
    <property type="term" value="C:microtubule"/>
    <property type="evidence" value="ECO:0007669"/>
    <property type="project" value="UniProtKB-KW"/>
</dbReference>
<evidence type="ECO:0000256" key="8">
    <source>
        <dbReference type="ARBA" id="ARBA00022553"/>
    </source>
</evidence>
<evidence type="ECO:0000256" key="15">
    <source>
        <dbReference type="ARBA" id="ARBA00023212"/>
    </source>
</evidence>
<dbReference type="InterPro" id="IPR046357">
    <property type="entry name" value="PPIase_dom_sf"/>
</dbReference>
<dbReference type="PANTHER" id="PTHR46512">
    <property type="entry name" value="PEPTIDYLPROLYL ISOMERASE"/>
    <property type="match status" value="1"/>
</dbReference>
<feature type="repeat" description="TPR" evidence="19">
    <location>
        <begin position="320"/>
        <end position="353"/>
    </location>
</feature>
<dbReference type="GO" id="GO:0005829">
    <property type="term" value="C:cytosol"/>
    <property type="evidence" value="ECO:0007669"/>
    <property type="project" value="UniProtKB-SubCell"/>
</dbReference>
<evidence type="ECO:0000256" key="1">
    <source>
        <dbReference type="ARBA" id="ARBA00000971"/>
    </source>
</evidence>
<feature type="repeat" description="TPR" evidence="19">
    <location>
        <begin position="354"/>
        <end position="387"/>
    </location>
</feature>
<keyword evidence="10" id="KW-0677">Repeat</keyword>
<evidence type="ECO:0000256" key="9">
    <source>
        <dbReference type="ARBA" id="ARBA00022701"/>
    </source>
</evidence>
<evidence type="ECO:0000313" key="22">
    <source>
        <dbReference type="EMBL" id="AEO35885.1"/>
    </source>
</evidence>
<evidence type="ECO:0000256" key="10">
    <source>
        <dbReference type="ARBA" id="ARBA00022737"/>
    </source>
</evidence>
<evidence type="ECO:0000256" key="5">
    <source>
        <dbReference type="ARBA" id="ARBA00004514"/>
    </source>
</evidence>
<dbReference type="GO" id="GO:0003755">
    <property type="term" value="F:peptidyl-prolyl cis-trans isomerase activity"/>
    <property type="evidence" value="ECO:0007669"/>
    <property type="project" value="UniProtKB-KW"/>
</dbReference>
<proteinExistence type="evidence at transcript level"/>
<dbReference type="SUPFAM" id="SSF48452">
    <property type="entry name" value="TPR-like"/>
    <property type="match status" value="1"/>
</dbReference>
<feature type="compositionally biased region" description="Low complexity" evidence="20">
    <location>
        <begin position="422"/>
        <end position="432"/>
    </location>
</feature>
<dbReference type="FunFam" id="3.10.50.40:FF:000006">
    <property type="entry name" value="Peptidyl-prolyl cis-trans isomerase"/>
    <property type="match status" value="1"/>
</dbReference>
<evidence type="ECO:0000259" key="21">
    <source>
        <dbReference type="PROSITE" id="PS50059"/>
    </source>
</evidence>
<dbReference type="GO" id="GO:0005634">
    <property type="term" value="C:nucleus"/>
    <property type="evidence" value="ECO:0007669"/>
    <property type="project" value="UniProtKB-SubCell"/>
</dbReference>
<evidence type="ECO:0000256" key="18">
    <source>
        <dbReference type="PROSITE-ProRule" id="PRU00277"/>
    </source>
</evidence>
<evidence type="ECO:0000256" key="16">
    <source>
        <dbReference type="ARBA" id="ARBA00023235"/>
    </source>
</evidence>
<evidence type="ECO:0000256" key="14">
    <source>
        <dbReference type="ARBA" id="ARBA00023128"/>
    </source>
</evidence>
<evidence type="ECO:0000256" key="11">
    <source>
        <dbReference type="ARBA" id="ARBA00022803"/>
    </source>
</evidence>
<dbReference type="FunFam" id="1.25.40.10:FF:000008">
    <property type="entry name" value="Peptidylprolyl isomerase"/>
    <property type="match status" value="1"/>
</dbReference>
<dbReference type="PROSITE" id="PS50059">
    <property type="entry name" value="FKBP_PPIASE"/>
    <property type="match status" value="2"/>
</dbReference>
<evidence type="ECO:0000256" key="7">
    <source>
        <dbReference type="ARBA" id="ARBA00022490"/>
    </source>
</evidence>
<dbReference type="Gene3D" id="1.25.40.10">
    <property type="entry name" value="Tetratricopeptide repeat domain"/>
    <property type="match status" value="1"/>
</dbReference>
<accession>G3MQW7</accession>
<dbReference type="EMBL" id="JO844268">
    <property type="protein sequence ID" value="AEO35885.1"/>
    <property type="molecule type" value="mRNA"/>
</dbReference>
<keyword evidence="17" id="KW-0539">Nucleus</keyword>
<dbReference type="InterPro" id="IPR011990">
    <property type="entry name" value="TPR-like_helical_dom_sf"/>
</dbReference>
<evidence type="ECO:0000256" key="12">
    <source>
        <dbReference type="ARBA" id="ARBA00022990"/>
    </source>
</evidence>
<keyword evidence="15" id="KW-0206">Cytoskeleton</keyword>
<organism evidence="22">
    <name type="scientific">Amblyomma maculatum</name>
    <name type="common">Gulf Coast tick</name>
    <dbReference type="NCBI Taxonomy" id="34609"/>
    <lineage>
        <taxon>Eukaryota</taxon>
        <taxon>Metazoa</taxon>
        <taxon>Ecdysozoa</taxon>
        <taxon>Arthropoda</taxon>
        <taxon>Chelicerata</taxon>
        <taxon>Arachnida</taxon>
        <taxon>Acari</taxon>
        <taxon>Parasitiformes</taxon>
        <taxon>Ixodida</taxon>
        <taxon>Ixodoidea</taxon>
        <taxon>Ixodidae</taxon>
        <taxon>Amblyomminae</taxon>
        <taxon>Amblyomma</taxon>
    </lineage>
</organism>
<evidence type="ECO:0000256" key="3">
    <source>
        <dbReference type="ARBA" id="ARBA00004173"/>
    </source>
</evidence>
<dbReference type="InterPro" id="IPR013105">
    <property type="entry name" value="TPR_2"/>
</dbReference>
<keyword evidence="7" id="KW-0963">Cytoplasm</keyword>
<feature type="region of interest" description="Disordered" evidence="20">
    <location>
        <begin position="1"/>
        <end position="30"/>
    </location>
</feature>
<feature type="domain" description="PPIase FKBP-type" evidence="21">
    <location>
        <begin position="168"/>
        <end position="254"/>
    </location>
</feature>
<evidence type="ECO:0000256" key="13">
    <source>
        <dbReference type="ARBA" id="ARBA00023110"/>
    </source>
</evidence>
<keyword evidence="8" id="KW-0597">Phosphoprotein</keyword>
<keyword evidence="12" id="KW-0007">Acetylation</keyword>
<evidence type="ECO:0000256" key="17">
    <source>
        <dbReference type="ARBA" id="ARBA00023242"/>
    </source>
</evidence>
<evidence type="ECO:0000256" key="4">
    <source>
        <dbReference type="ARBA" id="ARBA00004245"/>
    </source>
</evidence>
<dbReference type="FunFam" id="3.10.50.40:FF:000013">
    <property type="entry name" value="Peptidylprolyl isomerase"/>
    <property type="match status" value="1"/>
</dbReference>
<reference evidence="22" key="1">
    <citation type="journal article" date="2011" name="PLoS ONE">
        <title>A deep insight into the sialotranscriptome of the gulf coast tick, Amblyomma maculatum.</title>
        <authorList>
            <person name="Karim S."/>
            <person name="Singh P."/>
            <person name="Ribeiro J.M."/>
        </authorList>
    </citation>
    <scope>NUCLEOTIDE SEQUENCE</scope>
    <source>
        <tissue evidence="22">Salivary gland</tissue>
    </source>
</reference>
<keyword evidence="6" id="KW-0488">Methylation</keyword>
<dbReference type="EC" id="5.2.1.8" evidence="18"/>
<comment type="subcellular location">
    <subcellularLocation>
        <location evidence="4">Cytoplasm</location>
        <location evidence="4">Cytoskeleton</location>
    </subcellularLocation>
    <subcellularLocation>
        <location evidence="5">Cytoplasm</location>
        <location evidence="5">Cytosol</location>
    </subcellularLocation>
    <subcellularLocation>
        <location evidence="3">Mitochondrion</location>
    </subcellularLocation>
    <subcellularLocation>
        <location evidence="2">Nucleus</location>
    </subcellularLocation>
</comment>
<keyword evidence="11 19" id="KW-0802">TPR repeat</keyword>
<dbReference type="Gene3D" id="3.10.50.40">
    <property type="match status" value="2"/>
</dbReference>
<dbReference type="SUPFAM" id="SSF54534">
    <property type="entry name" value="FKBP-like"/>
    <property type="match status" value="2"/>
</dbReference>
<sequence length="484" mass="53425">MTEGDEQTTAAAQGEHAVTVNPNAVDITPSQDGGVLKEVIRAGTGDETPQDGNSVSVHYTGKLLDGTEFDSSRKRGKFDFTLGSGSVIKAWEIGIKTMKKGEVATFTCRSDYAYGKQGSPPKIPPDATLIFEVELLDWKLEDISPDSDETILRSIITAGELYTNPKEGGTVKVHLKGKYEGRVFEERDVEFVVGEGDNHGVVRGVEDGLLKFKKGEKSRLRIAPSKAFGAAGNAQFGIPPDATIEYEVTLKSFENIKESWEMETDEKIEQAEISKAKGTEFLKAEKYQSALGKYRRAVGLLEHEENLEGEQKEKRHALLLATHLNMALCHLKLNDTLEAVKACNKALELEPRSEKAYFRRGQAYVGCNEFDMARKDFEEVLKIDANNKAARNQLSICMVKLKQQLQKEKQMYKQIFERMAAQAQANAPPTATKEPGSQEPLEPGVWNRSDENNQEAATPEESKTAAEAEEKNVPPPPESVPASS</sequence>
<keyword evidence="14" id="KW-0496">Mitochondrion</keyword>
<evidence type="ECO:0000256" key="6">
    <source>
        <dbReference type="ARBA" id="ARBA00022481"/>
    </source>
</evidence>
<evidence type="ECO:0000256" key="2">
    <source>
        <dbReference type="ARBA" id="ARBA00004123"/>
    </source>
</evidence>
<dbReference type="PROSITE" id="PS50005">
    <property type="entry name" value="TPR"/>
    <property type="match status" value="2"/>
</dbReference>
<dbReference type="Pfam" id="PF00254">
    <property type="entry name" value="FKBP_C"/>
    <property type="match status" value="2"/>
</dbReference>
<dbReference type="InterPro" id="IPR001179">
    <property type="entry name" value="PPIase_FKBP_dom"/>
</dbReference>
<name>G3MQW7_AMBMU</name>
<feature type="domain" description="PPIase FKBP-type" evidence="21">
    <location>
        <begin position="52"/>
        <end position="139"/>
    </location>
</feature>
<protein>
    <recommendedName>
        <fullName evidence="18">peptidylprolyl isomerase</fullName>
        <ecNumber evidence="18">5.2.1.8</ecNumber>
    </recommendedName>
</protein>
<evidence type="ECO:0000256" key="20">
    <source>
        <dbReference type="SAM" id="MobiDB-lite"/>
    </source>
</evidence>
<evidence type="ECO:0000256" key="19">
    <source>
        <dbReference type="PROSITE-ProRule" id="PRU00339"/>
    </source>
</evidence>
<dbReference type="Pfam" id="PF07719">
    <property type="entry name" value="TPR_2"/>
    <property type="match status" value="1"/>
</dbReference>
<dbReference type="Pfam" id="PF13181">
    <property type="entry name" value="TPR_8"/>
    <property type="match status" value="1"/>
</dbReference>
<keyword evidence="13 18" id="KW-0697">Rotamase</keyword>
<keyword evidence="16 18" id="KW-0413">Isomerase</keyword>
<feature type="compositionally biased region" description="Pro residues" evidence="20">
    <location>
        <begin position="473"/>
        <end position="484"/>
    </location>
</feature>